<reference evidence="3 4" key="1">
    <citation type="journal article" date="2023" name="Arcadia Sci">
        <title>De novo assembly of a long-read Amblyomma americanum tick genome.</title>
        <authorList>
            <person name="Chou S."/>
            <person name="Poskanzer K.E."/>
            <person name="Rollins M."/>
            <person name="Thuy-Boun P.S."/>
        </authorList>
    </citation>
    <scope>NUCLEOTIDE SEQUENCE [LARGE SCALE GENOMIC DNA]</scope>
    <source>
        <strain evidence="3">F_SG_1</strain>
        <tissue evidence="3">Salivary glands</tissue>
    </source>
</reference>
<feature type="compositionally biased region" description="Acidic residues" evidence="1">
    <location>
        <begin position="1"/>
        <end position="12"/>
    </location>
</feature>
<evidence type="ECO:0000256" key="2">
    <source>
        <dbReference type="SAM" id="Phobius"/>
    </source>
</evidence>
<gene>
    <name evidence="3" type="ORF">V5799_015965</name>
</gene>
<accession>A0AAQ4F6C2</accession>
<keyword evidence="2" id="KW-1133">Transmembrane helix</keyword>
<feature type="compositionally biased region" description="Low complexity" evidence="1">
    <location>
        <begin position="16"/>
        <end position="28"/>
    </location>
</feature>
<dbReference type="Proteomes" id="UP001321473">
    <property type="component" value="Unassembled WGS sequence"/>
</dbReference>
<feature type="region of interest" description="Disordered" evidence="1">
    <location>
        <begin position="1"/>
        <end position="32"/>
    </location>
</feature>
<dbReference type="AlphaFoldDB" id="A0AAQ4F6C2"/>
<evidence type="ECO:0000313" key="3">
    <source>
        <dbReference type="EMBL" id="KAK8782694.1"/>
    </source>
</evidence>
<keyword evidence="2" id="KW-0472">Membrane</keyword>
<sequence length="100" mass="10910">MGDSGTDEDEFRDAETSFTSAQSQSSGSDKGDRLMTLMNVTLFNASLIEQAKTEPRVYEAGGGRQQAQNPGVNIITVPMTTTLIRVTLLGFALYQSKFLR</sequence>
<evidence type="ECO:0000256" key="1">
    <source>
        <dbReference type="SAM" id="MobiDB-lite"/>
    </source>
</evidence>
<name>A0AAQ4F6C2_AMBAM</name>
<protein>
    <submittedName>
        <fullName evidence="3">Uncharacterized protein</fullName>
    </submittedName>
</protein>
<keyword evidence="2" id="KW-0812">Transmembrane</keyword>
<dbReference type="EMBL" id="JARKHS020006391">
    <property type="protein sequence ID" value="KAK8782694.1"/>
    <property type="molecule type" value="Genomic_DNA"/>
</dbReference>
<comment type="caution">
    <text evidence="3">The sequence shown here is derived from an EMBL/GenBank/DDBJ whole genome shotgun (WGS) entry which is preliminary data.</text>
</comment>
<keyword evidence="4" id="KW-1185">Reference proteome</keyword>
<feature type="transmembrane region" description="Helical" evidence="2">
    <location>
        <begin position="74"/>
        <end position="94"/>
    </location>
</feature>
<evidence type="ECO:0000313" key="4">
    <source>
        <dbReference type="Proteomes" id="UP001321473"/>
    </source>
</evidence>
<proteinExistence type="predicted"/>
<organism evidence="3 4">
    <name type="scientific">Amblyomma americanum</name>
    <name type="common">Lone star tick</name>
    <dbReference type="NCBI Taxonomy" id="6943"/>
    <lineage>
        <taxon>Eukaryota</taxon>
        <taxon>Metazoa</taxon>
        <taxon>Ecdysozoa</taxon>
        <taxon>Arthropoda</taxon>
        <taxon>Chelicerata</taxon>
        <taxon>Arachnida</taxon>
        <taxon>Acari</taxon>
        <taxon>Parasitiformes</taxon>
        <taxon>Ixodida</taxon>
        <taxon>Ixodoidea</taxon>
        <taxon>Ixodidae</taxon>
        <taxon>Amblyomminae</taxon>
        <taxon>Amblyomma</taxon>
    </lineage>
</organism>